<evidence type="ECO:0008006" key="5">
    <source>
        <dbReference type="Google" id="ProtNLM"/>
    </source>
</evidence>
<dbReference type="Proteomes" id="UP000192042">
    <property type="component" value="Chromosome I"/>
</dbReference>
<accession>A0A1W1I108</accession>
<evidence type="ECO:0000256" key="2">
    <source>
        <dbReference type="SAM" id="SignalP"/>
    </source>
</evidence>
<evidence type="ECO:0000313" key="4">
    <source>
        <dbReference type="Proteomes" id="UP000192042"/>
    </source>
</evidence>
<evidence type="ECO:0000256" key="1">
    <source>
        <dbReference type="SAM" id="MobiDB-lite"/>
    </source>
</evidence>
<dbReference type="PROSITE" id="PS51257">
    <property type="entry name" value="PROKAR_LIPOPROTEIN"/>
    <property type="match status" value="1"/>
</dbReference>
<dbReference type="OrthoDB" id="9795920at2"/>
<feature type="signal peptide" evidence="2">
    <location>
        <begin position="1"/>
        <end position="28"/>
    </location>
</feature>
<organism evidence="3 4">
    <name type="scientific">Nitrospira japonica</name>
    <dbReference type="NCBI Taxonomy" id="1325564"/>
    <lineage>
        <taxon>Bacteria</taxon>
        <taxon>Pseudomonadati</taxon>
        <taxon>Nitrospirota</taxon>
        <taxon>Nitrospiria</taxon>
        <taxon>Nitrospirales</taxon>
        <taxon>Nitrospiraceae</taxon>
        <taxon>Nitrospira</taxon>
    </lineage>
</organism>
<feature type="region of interest" description="Disordered" evidence="1">
    <location>
        <begin position="144"/>
        <end position="165"/>
    </location>
</feature>
<name>A0A1W1I108_9BACT</name>
<reference evidence="3 4" key="1">
    <citation type="submission" date="2017-03" db="EMBL/GenBank/DDBJ databases">
        <authorList>
            <person name="Afonso C.L."/>
            <person name="Miller P.J."/>
            <person name="Scott M.A."/>
            <person name="Spackman E."/>
            <person name="Goraichik I."/>
            <person name="Dimitrov K.M."/>
            <person name="Suarez D.L."/>
            <person name="Swayne D.E."/>
        </authorList>
    </citation>
    <scope>NUCLEOTIDE SEQUENCE [LARGE SCALE GENOMIC DNA]</scope>
    <source>
        <strain evidence="3">Genome sequencing of Nitrospira japonica strain NJ11</strain>
    </source>
</reference>
<dbReference type="RefSeq" id="WP_080885311.1">
    <property type="nucleotide sequence ID" value="NZ_LT828648.1"/>
</dbReference>
<keyword evidence="2" id="KW-0732">Signal</keyword>
<proteinExistence type="predicted"/>
<evidence type="ECO:0000313" key="3">
    <source>
        <dbReference type="EMBL" id="SLM46671.1"/>
    </source>
</evidence>
<protein>
    <recommendedName>
        <fullName evidence="5">Nuclear transport factor 2 family protein</fullName>
    </recommendedName>
</protein>
<feature type="chain" id="PRO_5012167335" description="Nuclear transport factor 2 family protein" evidence="2">
    <location>
        <begin position="29"/>
        <end position="165"/>
    </location>
</feature>
<gene>
    <name evidence="3" type="ORF">NSJP_0499</name>
</gene>
<dbReference type="AlphaFoldDB" id="A0A1W1I108"/>
<sequence>MISTHIRYVIICALAAVLAAAGCGGKTAQYPEDHERYLRIDKAIESLRSAYVKKDASGMASLMVPTDQLELLQRDAENDFEAFHHIALEFRVERIMIEGDDIDVHVHWQGVWKKDAEDPGQRQRGHTRLQWVGTKSVLLRGVQGDSPFGMSQRQAGADSIVPSKR</sequence>
<dbReference type="KEGG" id="nja:NSJP_0499"/>
<keyword evidence="4" id="KW-1185">Reference proteome</keyword>
<dbReference type="EMBL" id="LT828648">
    <property type="protein sequence ID" value="SLM46671.1"/>
    <property type="molecule type" value="Genomic_DNA"/>
</dbReference>
<dbReference type="STRING" id="1325564.NSJP_0499"/>